<evidence type="ECO:0000313" key="1">
    <source>
        <dbReference type="EMBL" id="MET3682344.1"/>
    </source>
</evidence>
<proteinExistence type="predicted"/>
<name>A0ABV2KSJ3_9BACI</name>
<accession>A0ABV2KSJ3</accession>
<gene>
    <name evidence="1" type="ORF">ABID56_000423</name>
</gene>
<dbReference type="RefSeq" id="WP_354218865.1">
    <property type="nucleotide sequence ID" value="NZ_JBEPMX010000001.1"/>
</dbReference>
<dbReference type="InterPro" id="IPR025942">
    <property type="entry name" value="SpoVIF"/>
</dbReference>
<comment type="caution">
    <text evidence="1">The sequence shown here is derived from an EMBL/GenBank/DDBJ whole genome shotgun (WGS) entry which is preliminary data.</text>
</comment>
<dbReference type="Proteomes" id="UP001549167">
    <property type="component" value="Unassembled WGS sequence"/>
</dbReference>
<evidence type="ECO:0008006" key="3">
    <source>
        <dbReference type="Google" id="ProtNLM"/>
    </source>
</evidence>
<dbReference type="EMBL" id="JBEPMX010000001">
    <property type="protein sequence ID" value="MET3682344.1"/>
    <property type="molecule type" value="Genomic_DNA"/>
</dbReference>
<dbReference type="Pfam" id="PF14069">
    <property type="entry name" value="SpoVIF"/>
    <property type="match status" value="1"/>
</dbReference>
<keyword evidence="2" id="KW-1185">Reference proteome</keyword>
<sequence length="87" mass="10001">MNRDFQQTIFDHLKQTANISSDDILQVANAVQHADFSDERTVRRLVRQLSKLAGKPLSPQREDKIVDTIIHQNQSIDASTLQQIFKK</sequence>
<protein>
    <recommendedName>
        <fullName evidence="3">Stage VI sporulation protein F</fullName>
    </recommendedName>
</protein>
<reference evidence="1 2" key="1">
    <citation type="submission" date="2024-06" db="EMBL/GenBank/DDBJ databases">
        <title>Genomic Encyclopedia of Type Strains, Phase IV (KMG-IV): sequencing the most valuable type-strain genomes for metagenomic binning, comparative biology and taxonomic classification.</title>
        <authorList>
            <person name="Goeker M."/>
        </authorList>
    </citation>
    <scope>NUCLEOTIDE SEQUENCE [LARGE SCALE GENOMIC DNA]</scope>
    <source>
        <strain evidence="1 2">DSM 23520</strain>
    </source>
</reference>
<organism evidence="1 2">
    <name type="scientific">Alkalibacillus flavidus</name>
    <dbReference type="NCBI Taxonomy" id="546021"/>
    <lineage>
        <taxon>Bacteria</taxon>
        <taxon>Bacillati</taxon>
        <taxon>Bacillota</taxon>
        <taxon>Bacilli</taxon>
        <taxon>Bacillales</taxon>
        <taxon>Bacillaceae</taxon>
        <taxon>Alkalibacillus</taxon>
    </lineage>
</organism>
<evidence type="ECO:0000313" key="2">
    <source>
        <dbReference type="Proteomes" id="UP001549167"/>
    </source>
</evidence>